<proteinExistence type="predicted"/>
<sequence length="134" mass="14462">MNTKKIEEMIRIYPEKDKLPCPVAHFIAASLKVDPEAVGDVATVLNVKLYQCQLGLFGYGRKGISAYKILGRPVEVSDSVLEKIKAAATDGTISCRQLWDIADETGVLRPEAGNAADSLGLKINPCQLGAFKGK</sequence>
<dbReference type="EMBL" id="CAADRM010000015">
    <property type="protein sequence ID" value="VFU11667.1"/>
    <property type="molecule type" value="Genomic_DNA"/>
</dbReference>
<gene>
    <name evidence="1" type="ORF">SCFA_1110003</name>
</gene>
<organism evidence="1">
    <name type="scientific">anaerobic digester metagenome</name>
    <dbReference type="NCBI Taxonomy" id="1263854"/>
    <lineage>
        <taxon>unclassified sequences</taxon>
        <taxon>metagenomes</taxon>
        <taxon>ecological metagenomes</taxon>
    </lineage>
</organism>
<protein>
    <submittedName>
        <fullName evidence="1">Uncharacterized protein</fullName>
    </submittedName>
</protein>
<reference evidence="1" key="1">
    <citation type="submission" date="2019-03" db="EMBL/GenBank/DDBJ databases">
        <authorList>
            <person name="Hao L."/>
        </authorList>
    </citation>
    <scope>NUCLEOTIDE SEQUENCE</scope>
</reference>
<accession>A0A485LZN1</accession>
<dbReference type="AlphaFoldDB" id="A0A485LZN1"/>
<name>A0A485LZN1_9ZZZZ</name>
<evidence type="ECO:0000313" key="1">
    <source>
        <dbReference type="EMBL" id="VFU11667.1"/>
    </source>
</evidence>